<dbReference type="RefSeq" id="WP_046692114.1">
    <property type="nucleotide sequence ID" value="NZ_CP028377.1"/>
</dbReference>
<organism evidence="3 4">
    <name type="scientific">Leptospira santarosai</name>
    <dbReference type="NCBI Taxonomy" id="28183"/>
    <lineage>
        <taxon>Bacteria</taxon>
        <taxon>Pseudomonadati</taxon>
        <taxon>Spirochaetota</taxon>
        <taxon>Spirochaetia</taxon>
        <taxon>Leptospirales</taxon>
        <taxon>Leptospiraceae</taxon>
        <taxon>Leptospira</taxon>
    </lineage>
</organism>
<gene>
    <name evidence="3" type="ORF">XB16_2774</name>
</gene>
<evidence type="ECO:0000313" key="4">
    <source>
        <dbReference type="Proteomes" id="UP000033961"/>
    </source>
</evidence>
<reference evidence="3 4" key="1">
    <citation type="journal article" date="2015" name="Genome Announc.">
        <title>Draft Genome Sequences of Leptospira santarosai Strains U160, U164, and U233, Isolated from Asymptomatic Cattle.</title>
        <authorList>
            <person name="Kremer F.S."/>
            <person name="Eslabao M.R."/>
            <person name="Provisor M."/>
            <person name="Woloski R.D."/>
            <person name="Ramires O.V."/>
            <person name="Moreno L.Z."/>
            <person name="Moreno A.M."/>
            <person name="Hamond C."/>
            <person name="Lilenbaum W."/>
            <person name="Dellagostin O.A."/>
        </authorList>
    </citation>
    <scope>NUCLEOTIDE SEQUENCE [LARGE SCALE GENOMIC DNA]</scope>
    <source>
        <strain evidence="3 4">U160</strain>
    </source>
</reference>
<dbReference type="EMBL" id="CP027843">
    <property type="protein sequence ID" value="AVQ13078.1"/>
    <property type="molecule type" value="Genomic_DNA"/>
</dbReference>
<dbReference type="InterPro" id="IPR011990">
    <property type="entry name" value="TPR-like_helical_dom_sf"/>
</dbReference>
<dbReference type="Proteomes" id="UP000033961">
    <property type="component" value="Chromosome I"/>
</dbReference>
<dbReference type="PROSITE" id="PS50293">
    <property type="entry name" value="TPR_REGION"/>
    <property type="match status" value="1"/>
</dbReference>
<keyword evidence="2" id="KW-0802">TPR repeat</keyword>
<dbReference type="AlphaFoldDB" id="A0A2P1QW06"/>
<evidence type="ECO:0000256" key="2">
    <source>
        <dbReference type="ARBA" id="ARBA00022803"/>
    </source>
</evidence>
<dbReference type="InterPro" id="IPR019734">
    <property type="entry name" value="TPR_rpt"/>
</dbReference>
<keyword evidence="1" id="KW-0677">Repeat</keyword>
<dbReference type="Pfam" id="PF07719">
    <property type="entry name" value="TPR_2"/>
    <property type="match status" value="1"/>
</dbReference>
<proteinExistence type="predicted"/>
<dbReference type="SMART" id="SM00028">
    <property type="entry name" value="TPR"/>
    <property type="match status" value="1"/>
</dbReference>
<dbReference type="PROSITE" id="PS50005">
    <property type="entry name" value="TPR"/>
    <property type="match status" value="1"/>
</dbReference>
<evidence type="ECO:0000313" key="3">
    <source>
        <dbReference type="EMBL" id="AVQ13078.1"/>
    </source>
</evidence>
<dbReference type="SUPFAM" id="SSF48452">
    <property type="entry name" value="TPR-like"/>
    <property type="match status" value="1"/>
</dbReference>
<sequence length="73" mass="8446">MISETMKQTIQYYNEGLSFYKTRKFTEALEKFKKAVELTPDDGPSKKYIGRCQAFIATPPPADWDGVFEMKTK</sequence>
<evidence type="ECO:0000256" key="1">
    <source>
        <dbReference type="ARBA" id="ARBA00022737"/>
    </source>
</evidence>
<accession>A0A2P1QW06</accession>
<name>A0A2P1QW06_9LEPT</name>
<dbReference type="Gene3D" id="1.25.40.10">
    <property type="entry name" value="Tetratricopeptide repeat domain"/>
    <property type="match status" value="1"/>
</dbReference>
<protein>
    <submittedName>
        <fullName evidence="3">Tetratricopeptide repeat protein</fullName>
    </submittedName>
</protein>
<dbReference type="InterPro" id="IPR013105">
    <property type="entry name" value="TPR_2"/>
</dbReference>